<comment type="caution">
    <text evidence="3">The sequence shown here is derived from an EMBL/GenBank/DDBJ whole genome shotgun (WGS) entry which is preliminary data.</text>
</comment>
<reference evidence="3 4" key="1">
    <citation type="submission" date="2018-08" db="EMBL/GenBank/DDBJ databases">
        <title>Genome and evolution of the arbuscular mycorrhizal fungus Diversispora epigaea (formerly Glomus versiforme) and its bacterial endosymbionts.</title>
        <authorList>
            <person name="Sun X."/>
            <person name="Fei Z."/>
            <person name="Harrison M."/>
        </authorList>
    </citation>
    <scope>NUCLEOTIDE SEQUENCE [LARGE SCALE GENOMIC DNA]</scope>
    <source>
        <strain evidence="3 4">IT104</strain>
    </source>
</reference>
<keyword evidence="2" id="KW-0472">Membrane</keyword>
<gene>
    <name evidence="3" type="ORF">Glove_724g9</name>
</gene>
<feature type="region of interest" description="Disordered" evidence="1">
    <location>
        <begin position="1"/>
        <end position="60"/>
    </location>
</feature>
<keyword evidence="2" id="KW-1133">Transmembrane helix</keyword>
<sequence length="338" mass="37815">MMNNQARASRHASGILPSKQFFAPRKPITQTARRKSTSSPNPPPPTYQTTFTSTIGPPFSNIQSEEVSLLHQPPNTRSSIPIPPNQSLDQSLDTLFSPELSQGVPGRTLEPSRPTSALLLRRLYRQPGGNDELTQNAIDSILEPAAQVSESTYYHQNNGSNLISRDFAFSKHSDNISSNTKLNIITSKSHSSAPTKYTTFNANSYASAVKYMPRIIPQPTSIHNANDNNNKRGRRRLYQDWPGRNRFFLGGRVMTSRDFPAFLVAFSALMVPSGLFMGFTCPYLFHNVSPALVFVFVYLFLLAATSMLRTSWSDPGVKFYIIQMFLNFGKKGIYIFVM</sequence>
<proteinExistence type="predicted"/>
<name>A0A397G083_9GLOM</name>
<dbReference type="STRING" id="1348612.A0A397G083"/>
<keyword evidence="2" id="KW-0812">Transmembrane</keyword>
<keyword evidence="4" id="KW-1185">Reference proteome</keyword>
<protein>
    <submittedName>
        <fullName evidence="3">Uncharacterized protein</fullName>
    </submittedName>
</protein>
<evidence type="ECO:0000313" key="3">
    <source>
        <dbReference type="EMBL" id="RHZ44452.1"/>
    </source>
</evidence>
<dbReference type="OrthoDB" id="9909019at2759"/>
<accession>A0A397G083</accession>
<evidence type="ECO:0000313" key="4">
    <source>
        <dbReference type="Proteomes" id="UP000266861"/>
    </source>
</evidence>
<dbReference type="Proteomes" id="UP000266861">
    <property type="component" value="Unassembled WGS sequence"/>
</dbReference>
<feature type="transmembrane region" description="Helical" evidence="2">
    <location>
        <begin position="291"/>
        <end position="308"/>
    </location>
</feature>
<dbReference type="AlphaFoldDB" id="A0A397G083"/>
<evidence type="ECO:0000256" key="2">
    <source>
        <dbReference type="SAM" id="Phobius"/>
    </source>
</evidence>
<evidence type="ECO:0000256" key="1">
    <source>
        <dbReference type="SAM" id="MobiDB-lite"/>
    </source>
</evidence>
<dbReference type="EMBL" id="PQFF01000572">
    <property type="protein sequence ID" value="RHZ44452.1"/>
    <property type="molecule type" value="Genomic_DNA"/>
</dbReference>
<organism evidence="3 4">
    <name type="scientific">Diversispora epigaea</name>
    <dbReference type="NCBI Taxonomy" id="1348612"/>
    <lineage>
        <taxon>Eukaryota</taxon>
        <taxon>Fungi</taxon>
        <taxon>Fungi incertae sedis</taxon>
        <taxon>Mucoromycota</taxon>
        <taxon>Glomeromycotina</taxon>
        <taxon>Glomeromycetes</taxon>
        <taxon>Diversisporales</taxon>
        <taxon>Diversisporaceae</taxon>
        <taxon>Diversispora</taxon>
    </lineage>
</organism>
<feature type="transmembrane region" description="Helical" evidence="2">
    <location>
        <begin position="261"/>
        <end position="285"/>
    </location>
</feature>